<name>A0A348WR90_9GAMM</name>
<accession>A0A348WR90</accession>
<reference evidence="1 2" key="1">
    <citation type="journal article" date="2018" name="Nat. Biotechnol.">
        <title>A standardized bacterial taxonomy based on genome phylogeny substantially revises the tree of life.</title>
        <authorList>
            <person name="Parks D.H."/>
            <person name="Chuvochina M."/>
            <person name="Waite D.W."/>
            <person name="Rinke C."/>
            <person name="Skarshewski A."/>
            <person name="Chaumeil P.A."/>
            <person name="Hugenholtz P."/>
        </authorList>
    </citation>
    <scope>NUCLEOTIDE SEQUENCE [LARGE SCALE GENOMIC DNA]</scope>
    <source>
        <strain evidence="1">UBA9360</strain>
    </source>
</reference>
<evidence type="ECO:0000313" key="2">
    <source>
        <dbReference type="Proteomes" id="UP000262878"/>
    </source>
</evidence>
<proteinExistence type="predicted"/>
<dbReference type="Proteomes" id="UP000262878">
    <property type="component" value="Unassembled WGS sequence"/>
</dbReference>
<evidence type="ECO:0000313" key="1">
    <source>
        <dbReference type="EMBL" id="HAR57052.1"/>
    </source>
</evidence>
<gene>
    <name evidence="1" type="ORF">DCR58_09770</name>
</gene>
<feature type="non-terminal residue" evidence="1">
    <location>
        <position position="1"/>
    </location>
</feature>
<dbReference type="EMBL" id="DMUP01000239">
    <property type="protein sequence ID" value="HAR57052.1"/>
    <property type="molecule type" value="Genomic_DNA"/>
</dbReference>
<dbReference type="AlphaFoldDB" id="A0A348WR90"/>
<organism evidence="1 2">
    <name type="scientific">Idiomarina baltica</name>
    <dbReference type="NCBI Taxonomy" id="190892"/>
    <lineage>
        <taxon>Bacteria</taxon>
        <taxon>Pseudomonadati</taxon>
        <taxon>Pseudomonadota</taxon>
        <taxon>Gammaproteobacteria</taxon>
        <taxon>Alteromonadales</taxon>
        <taxon>Idiomarinaceae</taxon>
        <taxon>Idiomarina</taxon>
    </lineage>
</organism>
<sequence length="88" mass="10058">YGRRLERSGLNPLVIRRCMHHKSLESQVPYTGKGQQEISDELNKATLQLANPESKVKSLDWKSLVEHGFDNIDPQGYFTGKHPKLRGK</sequence>
<comment type="caution">
    <text evidence="1">The sequence shown here is derived from an EMBL/GenBank/DDBJ whole genome shotgun (WGS) entry which is preliminary data.</text>
</comment>
<protein>
    <submittedName>
        <fullName evidence="1">Integrase</fullName>
    </submittedName>
</protein>